<gene>
    <name evidence="2" type="ordered locus">Desti_1140</name>
</gene>
<dbReference type="PANTHER" id="PTHR47542:SF2">
    <property type="entry name" value="ACYL-COA N-ACYLTRANSFERASES (NAT) SUPERFAMILY PROTEIN"/>
    <property type="match status" value="1"/>
</dbReference>
<dbReference type="EMBL" id="CP003360">
    <property type="protein sequence ID" value="AFM23854.1"/>
    <property type="molecule type" value="Genomic_DNA"/>
</dbReference>
<dbReference type="SUPFAM" id="SSF55729">
    <property type="entry name" value="Acyl-CoA N-acyltransferases (Nat)"/>
    <property type="match status" value="1"/>
</dbReference>
<dbReference type="PANTHER" id="PTHR47542">
    <property type="entry name" value="ACYL-COA N-ACYLTRANSFERASES (NAT) SUPERFAMILY PROTEIN"/>
    <property type="match status" value="1"/>
</dbReference>
<dbReference type="InterPro" id="IPR000182">
    <property type="entry name" value="GNAT_dom"/>
</dbReference>
<reference evidence="3" key="1">
    <citation type="submission" date="2012-06" db="EMBL/GenBank/DDBJ databases">
        <title>Complete sequence of chromosome of Desulfomonile tiedjei DSM 6799.</title>
        <authorList>
            <person name="Lucas S."/>
            <person name="Copeland A."/>
            <person name="Lapidus A."/>
            <person name="Glavina del Rio T."/>
            <person name="Dalin E."/>
            <person name="Tice H."/>
            <person name="Bruce D."/>
            <person name="Goodwin L."/>
            <person name="Pitluck S."/>
            <person name="Peters L."/>
            <person name="Ovchinnikova G."/>
            <person name="Zeytun A."/>
            <person name="Lu M."/>
            <person name="Kyrpides N."/>
            <person name="Mavromatis K."/>
            <person name="Ivanova N."/>
            <person name="Brettin T."/>
            <person name="Detter J.C."/>
            <person name="Han C."/>
            <person name="Larimer F."/>
            <person name="Land M."/>
            <person name="Hauser L."/>
            <person name="Markowitz V."/>
            <person name="Cheng J.-F."/>
            <person name="Hugenholtz P."/>
            <person name="Woyke T."/>
            <person name="Wu D."/>
            <person name="Spring S."/>
            <person name="Schroeder M."/>
            <person name="Brambilla E."/>
            <person name="Klenk H.-P."/>
            <person name="Eisen J.A."/>
        </authorList>
    </citation>
    <scope>NUCLEOTIDE SEQUENCE [LARGE SCALE GENOMIC DNA]</scope>
    <source>
        <strain evidence="3">ATCC 49306 / DSM 6799 / DCB-1</strain>
    </source>
</reference>
<organism evidence="2 3">
    <name type="scientific">Desulfomonile tiedjei (strain ATCC 49306 / DSM 6799 / DCB-1)</name>
    <dbReference type="NCBI Taxonomy" id="706587"/>
    <lineage>
        <taxon>Bacteria</taxon>
        <taxon>Pseudomonadati</taxon>
        <taxon>Thermodesulfobacteriota</taxon>
        <taxon>Desulfomonilia</taxon>
        <taxon>Desulfomonilales</taxon>
        <taxon>Desulfomonilaceae</taxon>
        <taxon>Desulfomonile</taxon>
    </lineage>
</organism>
<dbReference type="Gene3D" id="3.40.630.30">
    <property type="match status" value="1"/>
</dbReference>
<dbReference type="eggNOG" id="COG0456">
    <property type="taxonomic scope" value="Bacteria"/>
</dbReference>
<dbReference type="GO" id="GO:0008080">
    <property type="term" value="F:N-acetyltransferase activity"/>
    <property type="evidence" value="ECO:0007669"/>
    <property type="project" value="InterPro"/>
</dbReference>
<feature type="domain" description="N-acetyltransferase" evidence="1">
    <location>
        <begin position="7"/>
        <end position="151"/>
    </location>
</feature>
<dbReference type="KEGG" id="dti:Desti_1140"/>
<dbReference type="Pfam" id="PF00583">
    <property type="entry name" value="Acetyltransf_1"/>
    <property type="match status" value="1"/>
</dbReference>
<dbReference type="PROSITE" id="PS51186">
    <property type="entry name" value="GNAT"/>
    <property type="match status" value="1"/>
</dbReference>
<keyword evidence="2" id="KW-0808">Transferase</keyword>
<dbReference type="InterPro" id="IPR006464">
    <property type="entry name" value="AcTrfase_RimI/Ard1"/>
</dbReference>
<accession>I4C2R3</accession>
<sequence>MYDILDITPEPMTAEDLDEVLSIEAVSFPTPWSRQMFLDELAHRHSRLIVFRESGQIVGYMCFWQVLDEAHLFNIAVADTKRGRGIGFKIMQHLEEICRGNGMNRIILEVARRNSAARALYKKAGFNSVGFRKKYYAVVDDDAFVMEKWLGNQTESAPQNSEEIAR</sequence>
<evidence type="ECO:0000313" key="2">
    <source>
        <dbReference type="EMBL" id="AFM23854.1"/>
    </source>
</evidence>
<dbReference type="InterPro" id="IPR016181">
    <property type="entry name" value="Acyl_CoA_acyltransferase"/>
</dbReference>
<proteinExistence type="predicted"/>
<dbReference type="HOGENOM" id="CLU_013985_23_1_7"/>
<name>I4C2R3_DESTA</name>
<dbReference type="RefSeq" id="WP_014809007.1">
    <property type="nucleotide sequence ID" value="NC_018025.1"/>
</dbReference>
<keyword evidence="3" id="KW-1185">Reference proteome</keyword>
<evidence type="ECO:0000313" key="3">
    <source>
        <dbReference type="Proteomes" id="UP000006055"/>
    </source>
</evidence>
<dbReference type="AlphaFoldDB" id="I4C2R3"/>
<evidence type="ECO:0000259" key="1">
    <source>
        <dbReference type="PROSITE" id="PS51186"/>
    </source>
</evidence>
<dbReference type="OrthoDB" id="529907at2"/>
<dbReference type="Proteomes" id="UP000006055">
    <property type="component" value="Chromosome"/>
</dbReference>
<protein>
    <submittedName>
        <fullName evidence="2">Ribosomal-protein-alanine acetyltransferase</fullName>
    </submittedName>
</protein>
<dbReference type="STRING" id="706587.Desti_1140"/>
<dbReference type="NCBIfam" id="TIGR01575">
    <property type="entry name" value="rimI"/>
    <property type="match status" value="1"/>
</dbReference>
<dbReference type="CDD" id="cd04301">
    <property type="entry name" value="NAT_SF"/>
    <property type="match status" value="1"/>
</dbReference>